<dbReference type="SUPFAM" id="SSF54427">
    <property type="entry name" value="NTF2-like"/>
    <property type="match status" value="1"/>
</dbReference>
<proteinExistence type="predicted"/>
<dbReference type="STRING" id="1149755.A0A2J6S2I5"/>
<dbReference type="Gene3D" id="3.10.450.50">
    <property type="match status" value="1"/>
</dbReference>
<sequence length="165" mass="19151">MSIFTHHGAWNDQSRESPTLKFVEKYFRKVDSLDLRSSPSFAFYASSAVYHDTKGNVHVGGPRIWQCIQRLYSPFDRVHHEMIEVRVVPDESGKVVVYAQFLTYFRLRGDEEEIVAPRFFVVTVGSADGMYEGTDGLQIYDLRLFWDTGILGRYVTERKKRKTLS</sequence>
<dbReference type="Proteomes" id="UP000235786">
    <property type="component" value="Unassembled WGS sequence"/>
</dbReference>
<accession>A0A2J6S2I5</accession>
<keyword evidence="2" id="KW-1185">Reference proteome</keyword>
<evidence type="ECO:0008006" key="3">
    <source>
        <dbReference type="Google" id="ProtNLM"/>
    </source>
</evidence>
<dbReference type="EMBL" id="KZ613940">
    <property type="protein sequence ID" value="PMD44958.1"/>
    <property type="molecule type" value="Genomic_DNA"/>
</dbReference>
<dbReference type="OrthoDB" id="4971611at2759"/>
<gene>
    <name evidence="1" type="ORF">L207DRAFT_243826</name>
</gene>
<evidence type="ECO:0000313" key="1">
    <source>
        <dbReference type="EMBL" id="PMD44958.1"/>
    </source>
</evidence>
<dbReference type="AlphaFoldDB" id="A0A2J6S2I5"/>
<protein>
    <recommendedName>
        <fullName evidence="3">SnoaL-like domain-containing protein</fullName>
    </recommendedName>
</protein>
<organism evidence="1 2">
    <name type="scientific">Hyaloscypha variabilis (strain UAMH 11265 / GT02V1 / F)</name>
    <name type="common">Meliniomyces variabilis</name>
    <dbReference type="NCBI Taxonomy" id="1149755"/>
    <lineage>
        <taxon>Eukaryota</taxon>
        <taxon>Fungi</taxon>
        <taxon>Dikarya</taxon>
        <taxon>Ascomycota</taxon>
        <taxon>Pezizomycotina</taxon>
        <taxon>Leotiomycetes</taxon>
        <taxon>Helotiales</taxon>
        <taxon>Hyaloscyphaceae</taxon>
        <taxon>Hyaloscypha</taxon>
        <taxon>Hyaloscypha variabilis</taxon>
    </lineage>
</organism>
<reference evidence="1 2" key="1">
    <citation type="submission" date="2016-04" db="EMBL/GenBank/DDBJ databases">
        <title>A degradative enzymes factory behind the ericoid mycorrhizal symbiosis.</title>
        <authorList>
            <consortium name="DOE Joint Genome Institute"/>
            <person name="Martino E."/>
            <person name="Morin E."/>
            <person name="Grelet G."/>
            <person name="Kuo A."/>
            <person name="Kohler A."/>
            <person name="Daghino S."/>
            <person name="Barry K."/>
            <person name="Choi C."/>
            <person name="Cichocki N."/>
            <person name="Clum A."/>
            <person name="Copeland A."/>
            <person name="Hainaut M."/>
            <person name="Haridas S."/>
            <person name="Labutti K."/>
            <person name="Lindquist E."/>
            <person name="Lipzen A."/>
            <person name="Khouja H.-R."/>
            <person name="Murat C."/>
            <person name="Ohm R."/>
            <person name="Olson A."/>
            <person name="Spatafora J."/>
            <person name="Veneault-Fourrey C."/>
            <person name="Henrissat B."/>
            <person name="Grigoriev I."/>
            <person name="Martin F."/>
            <person name="Perotto S."/>
        </authorList>
    </citation>
    <scope>NUCLEOTIDE SEQUENCE [LARGE SCALE GENOMIC DNA]</scope>
    <source>
        <strain evidence="1 2">F</strain>
    </source>
</reference>
<evidence type="ECO:0000313" key="2">
    <source>
        <dbReference type="Proteomes" id="UP000235786"/>
    </source>
</evidence>
<name>A0A2J6S2I5_HYAVF</name>
<dbReference type="InterPro" id="IPR032710">
    <property type="entry name" value="NTF2-like_dom_sf"/>
</dbReference>